<organism evidence="2 3">
    <name type="scientific">Acipenser ruthenus</name>
    <name type="common">Sterlet sturgeon</name>
    <dbReference type="NCBI Taxonomy" id="7906"/>
    <lineage>
        <taxon>Eukaryota</taxon>
        <taxon>Metazoa</taxon>
        <taxon>Chordata</taxon>
        <taxon>Craniata</taxon>
        <taxon>Vertebrata</taxon>
        <taxon>Euteleostomi</taxon>
        <taxon>Actinopterygii</taxon>
        <taxon>Chondrostei</taxon>
        <taxon>Acipenseriformes</taxon>
        <taxon>Acipenseridae</taxon>
        <taxon>Acipenser</taxon>
    </lineage>
</organism>
<evidence type="ECO:0000256" key="1">
    <source>
        <dbReference type="SAM" id="MobiDB-lite"/>
    </source>
</evidence>
<sequence>MPKMLCGSRERALLEQDADPTLKNTDVSVSSSLSLQAGFLLAVHLAEQPELEEHTTAGPDSRLSLQRWGSASQDGADAGSFVTADAPDPNAKEPFKATCKRLLDIKKNFKVVV</sequence>
<dbReference type="AlphaFoldDB" id="A0A444UN66"/>
<feature type="compositionally biased region" description="Polar residues" evidence="1">
    <location>
        <begin position="63"/>
        <end position="73"/>
    </location>
</feature>
<evidence type="ECO:0000313" key="3">
    <source>
        <dbReference type="Proteomes" id="UP000289886"/>
    </source>
</evidence>
<feature type="region of interest" description="Disordered" evidence="1">
    <location>
        <begin position="51"/>
        <end position="90"/>
    </location>
</feature>
<accession>A0A444UN66</accession>
<reference evidence="2 3" key="1">
    <citation type="submission" date="2019-01" db="EMBL/GenBank/DDBJ databases">
        <title>Draft Genome and Complete Hox-Cluster Characterization of the Sterlet Sturgeon (Acipenser ruthenus).</title>
        <authorList>
            <person name="Wei Q."/>
        </authorList>
    </citation>
    <scope>NUCLEOTIDE SEQUENCE [LARGE SCALE GENOMIC DNA]</scope>
    <source>
        <strain evidence="2">WHYD16114868_AA</strain>
        <tissue evidence="2">Blood</tissue>
    </source>
</reference>
<dbReference type="EMBL" id="SCEB01214200">
    <property type="protein sequence ID" value="RXM36639.1"/>
    <property type="molecule type" value="Genomic_DNA"/>
</dbReference>
<dbReference type="Proteomes" id="UP000289886">
    <property type="component" value="Unassembled WGS sequence"/>
</dbReference>
<gene>
    <name evidence="2" type="ORF">EOD39_3427</name>
</gene>
<proteinExistence type="predicted"/>
<protein>
    <submittedName>
        <fullName evidence="2">Uncharacterized protein</fullName>
    </submittedName>
</protein>
<evidence type="ECO:0000313" key="2">
    <source>
        <dbReference type="EMBL" id="RXM36639.1"/>
    </source>
</evidence>
<keyword evidence="3" id="KW-1185">Reference proteome</keyword>
<name>A0A444UN66_ACIRT</name>
<comment type="caution">
    <text evidence="2">The sequence shown here is derived from an EMBL/GenBank/DDBJ whole genome shotgun (WGS) entry which is preliminary data.</text>
</comment>